<dbReference type="AlphaFoldDB" id="A0AB34K909"/>
<sequence length="94" mass="9969">MWLSRINMFSSDGKSRSFADDTTGYGGGEGIATVILKPLADALRDNDPIRAVIKGTGVNQDGHTKGITVPNPEAQLDLIRSTYLAAELSFADTG</sequence>
<feature type="region of interest" description="Disordered" evidence="1">
    <location>
        <begin position="1"/>
        <end position="22"/>
    </location>
</feature>
<evidence type="ECO:0000259" key="2">
    <source>
        <dbReference type="PROSITE" id="PS52004"/>
    </source>
</evidence>
<reference evidence="3 4" key="1">
    <citation type="journal article" date="2020" name="Microbiol. Resour. Announc.">
        <title>Draft Genome Sequence of a Cladosporium Species Isolated from the Mesophotic Ascidian Didemnum maculosum.</title>
        <authorList>
            <person name="Gioti A."/>
            <person name="Siaperas R."/>
            <person name="Nikolaivits E."/>
            <person name="Le Goff G."/>
            <person name="Ouazzani J."/>
            <person name="Kotoulas G."/>
            <person name="Topakas E."/>
        </authorList>
    </citation>
    <scope>NUCLEOTIDE SEQUENCE [LARGE SCALE GENOMIC DNA]</scope>
    <source>
        <strain evidence="3 4">TM138-S3</strain>
    </source>
</reference>
<dbReference type="InterPro" id="IPR050091">
    <property type="entry name" value="PKS_NRPS_Biosynth_Enz"/>
</dbReference>
<dbReference type="GeneID" id="96011064"/>
<dbReference type="GO" id="GO:0044550">
    <property type="term" value="P:secondary metabolite biosynthetic process"/>
    <property type="evidence" value="ECO:0007669"/>
    <property type="project" value="TreeGrafter"/>
</dbReference>
<name>A0AB34K909_9PEZI</name>
<dbReference type="InterPro" id="IPR014031">
    <property type="entry name" value="Ketoacyl_synth_C"/>
</dbReference>
<dbReference type="InterPro" id="IPR020841">
    <property type="entry name" value="PKS_Beta-ketoAc_synthase_dom"/>
</dbReference>
<feature type="domain" description="Ketosynthase family 3 (KS3)" evidence="2">
    <location>
        <begin position="1"/>
        <end position="94"/>
    </location>
</feature>
<dbReference type="Gene3D" id="3.40.47.10">
    <property type="match status" value="1"/>
</dbReference>
<dbReference type="PROSITE" id="PS52004">
    <property type="entry name" value="KS3_2"/>
    <property type="match status" value="1"/>
</dbReference>
<dbReference type="GO" id="GO:0004312">
    <property type="term" value="F:fatty acid synthase activity"/>
    <property type="evidence" value="ECO:0007669"/>
    <property type="project" value="TreeGrafter"/>
</dbReference>
<comment type="caution">
    <text evidence="3">The sequence shown here is derived from an EMBL/GenBank/DDBJ whole genome shotgun (WGS) entry which is preliminary data.</text>
</comment>
<dbReference type="InterPro" id="IPR014030">
    <property type="entry name" value="Ketoacyl_synth_N"/>
</dbReference>
<accession>A0AB34K909</accession>
<dbReference type="Pfam" id="PF02801">
    <property type="entry name" value="Ketoacyl-synt_C"/>
    <property type="match status" value="1"/>
</dbReference>
<dbReference type="SUPFAM" id="SSF53901">
    <property type="entry name" value="Thiolase-like"/>
    <property type="match status" value="1"/>
</dbReference>
<dbReference type="Pfam" id="PF00109">
    <property type="entry name" value="ketoacyl-synt"/>
    <property type="match status" value="1"/>
</dbReference>
<dbReference type="Proteomes" id="UP000803884">
    <property type="component" value="Unassembled WGS sequence"/>
</dbReference>
<dbReference type="PANTHER" id="PTHR43775:SF29">
    <property type="entry name" value="ASPERFURANONE POLYKETIDE SYNTHASE AFOG-RELATED"/>
    <property type="match status" value="1"/>
</dbReference>
<dbReference type="GO" id="GO:0006633">
    <property type="term" value="P:fatty acid biosynthetic process"/>
    <property type="evidence" value="ECO:0007669"/>
    <property type="project" value="TreeGrafter"/>
</dbReference>
<dbReference type="InterPro" id="IPR016039">
    <property type="entry name" value="Thiolase-like"/>
</dbReference>
<feature type="non-terminal residue" evidence="3">
    <location>
        <position position="94"/>
    </location>
</feature>
<gene>
    <name evidence="3" type="ORF">WHR41_09624</name>
</gene>
<dbReference type="RefSeq" id="XP_069224717.1">
    <property type="nucleotide sequence ID" value="XM_069378226.1"/>
</dbReference>
<evidence type="ECO:0000313" key="3">
    <source>
        <dbReference type="EMBL" id="KAL1581607.1"/>
    </source>
</evidence>
<dbReference type="PANTHER" id="PTHR43775">
    <property type="entry name" value="FATTY ACID SYNTHASE"/>
    <property type="match status" value="1"/>
</dbReference>
<proteinExistence type="predicted"/>
<evidence type="ECO:0000313" key="4">
    <source>
        <dbReference type="Proteomes" id="UP000803884"/>
    </source>
</evidence>
<dbReference type="EMBL" id="JAAQHG020000586">
    <property type="protein sequence ID" value="KAL1581607.1"/>
    <property type="molecule type" value="Genomic_DNA"/>
</dbReference>
<protein>
    <recommendedName>
        <fullName evidence="2">Ketosynthase family 3 (KS3) domain-containing protein</fullName>
    </recommendedName>
</protein>
<organism evidence="3 4">
    <name type="scientific">Cladosporium halotolerans</name>
    <dbReference type="NCBI Taxonomy" id="1052096"/>
    <lineage>
        <taxon>Eukaryota</taxon>
        <taxon>Fungi</taxon>
        <taxon>Dikarya</taxon>
        <taxon>Ascomycota</taxon>
        <taxon>Pezizomycotina</taxon>
        <taxon>Dothideomycetes</taxon>
        <taxon>Dothideomycetidae</taxon>
        <taxon>Cladosporiales</taxon>
        <taxon>Cladosporiaceae</taxon>
        <taxon>Cladosporium</taxon>
    </lineage>
</organism>
<evidence type="ECO:0000256" key="1">
    <source>
        <dbReference type="SAM" id="MobiDB-lite"/>
    </source>
</evidence>
<keyword evidence="4" id="KW-1185">Reference proteome</keyword>